<dbReference type="SMART" id="SM00382">
    <property type="entry name" value="AAA"/>
    <property type="match status" value="2"/>
</dbReference>
<dbReference type="EMBL" id="FQVI01000037">
    <property type="protein sequence ID" value="SHF52139.1"/>
    <property type="molecule type" value="Genomic_DNA"/>
</dbReference>
<dbReference type="GO" id="GO:0043190">
    <property type="term" value="C:ATP-binding cassette (ABC) transporter complex"/>
    <property type="evidence" value="ECO:0007669"/>
    <property type="project" value="TreeGrafter"/>
</dbReference>
<organism evidence="10 11">
    <name type="scientific">Lactonifactor longoviformis DSM 17459</name>
    <dbReference type="NCBI Taxonomy" id="1122155"/>
    <lineage>
        <taxon>Bacteria</taxon>
        <taxon>Bacillati</taxon>
        <taxon>Bacillota</taxon>
        <taxon>Clostridia</taxon>
        <taxon>Eubacteriales</taxon>
        <taxon>Clostridiaceae</taxon>
        <taxon>Lactonifactor</taxon>
    </lineage>
</organism>
<dbReference type="PANTHER" id="PTHR43553:SF27">
    <property type="entry name" value="ENERGY-COUPLING FACTOR TRANSPORTER ATP-BINDING PROTEIN ECFA2"/>
    <property type="match status" value="1"/>
</dbReference>
<evidence type="ECO:0000313" key="10">
    <source>
        <dbReference type="EMBL" id="SHF52139.1"/>
    </source>
</evidence>
<dbReference type="OrthoDB" id="501320at2"/>
<dbReference type="STRING" id="1122155.SAMN02745158_04071"/>
<dbReference type="PROSITE" id="PS00211">
    <property type="entry name" value="ABC_TRANSPORTER_1"/>
    <property type="match status" value="2"/>
</dbReference>
<dbReference type="Pfam" id="PF00005">
    <property type="entry name" value="ABC_tran"/>
    <property type="match status" value="2"/>
</dbReference>
<dbReference type="PANTHER" id="PTHR43553">
    <property type="entry name" value="HEAVY METAL TRANSPORTER"/>
    <property type="match status" value="1"/>
</dbReference>
<sequence>MEIIKSEDLSFTYPGQEKRAVDSVSFKILPGEFVVICGESGCGKTTLLKLLKRELSPNGTLEGEIYYMGTRLGELDDRTAACEIGYVMQNPENQVVTDKVWHELAFGLENMGVPTPEIRRRVGEMASFFGIHEWFQKETSQLSGGQKQLLNLASIMVMQPRILILDEPTSQLDPIAAADFINTLHKLNRELGLTILLVEHRLEEVFPIADKVAVMDRGRLLLYDTPRIIGSELKEKYQNHPMLLGLPSPMRIYQQLDARDDCPLTIREGRDFLTRNYQKEGRIQSPEREKPVRHREKEEELAVHLKNIWFRYERALPDILAGVDLRVRKGEIFSILGGNGSGKTTLLSVISGQNKAYRGGIKIFGKKIKEYKSGELYRHNLALLPQNPQTVFLKTSVAEDYKEIGKVMGYGKEELEEDIARIAGQLNIQELLPKHPYDLSGGEQQKAALGKMLLLKPRCLLLDEPTKGIDAYSKAVLRGILDNLRKEGITILLVTHDVEFAAQISDRCSLFFDREVISEDTPVSFFSNNNFYTTAANRMARHMYPYAITCEDVVALCRKYGRKSI</sequence>
<accession>A0A1M5CBP8</accession>
<dbReference type="CDD" id="cd03225">
    <property type="entry name" value="ABC_cobalt_CbiO_domain1"/>
    <property type="match status" value="2"/>
</dbReference>
<dbReference type="InterPro" id="IPR017871">
    <property type="entry name" value="ABC_transporter-like_CS"/>
</dbReference>
<keyword evidence="11" id="KW-1185">Reference proteome</keyword>
<keyword evidence="5" id="KW-0547">Nucleotide-binding</keyword>
<dbReference type="InterPro" id="IPR003439">
    <property type="entry name" value="ABC_transporter-like_ATP-bd"/>
</dbReference>
<reference evidence="10 11" key="1">
    <citation type="submission" date="2016-11" db="EMBL/GenBank/DDBJ databases">
        <authorList>
            <person name="Jaros S."/>
            <person name="Januszkiewicz K."/>
            <person name="Wedrychowicz H."/>
        </authorList>
    </citation>
    <scope>NUCLEOTIDE SEQUENCE [LARGE SCALE GENOMIC DNA]</scope>
    <source>
        <strain evidence="10 11">DSM 17459</strain>
    </source>
</reference>
<evidence type="ECO:0000256" key="5">
    <source>
        <dbReference type="ARBA" id="ARBA00022741"/>
    </source>
</evidence>
<dbReference type="GO" id="GO:0016887">
    <property type="term" value="F:ATP hydrolysis activity"/>
    <property type="evidence" value="ECO:0007669"/>
    <property type="project" value="InterPro"/>
</dbReference>
<evidence type="ECO:0000313" key="11">
    <source>
        <dbReference type="Proteomes" id="UP000184245"/>
    </source>
</evidence>
<evidence type="ECO:0000256" key="7">
    <source>
        <dbReference type="ARBA" id="ARBA00022967"/>
    </source>
</evidence>
<keyword evidence="4" id="KW-1003">Cell membrane</keyword>
<protein>
    <submittedName>
        <fullName evidence="10">Energy-coupling factor transport system ATP-binding protein</fullName>
    </submittedName>
</protein>
<dbReference type="SUPFAM" id="SSF52540">
    <property type="entry name" value="P-loop containing nucleoside triphosphate hydrolases"/>
    <property type="match status" value="2"/>
</dbReference>
<evidence type="ECO:0000256" key="8">
    <source>
        <dbReference type="ARBA" id="ARBA00023136"/>
    </source>
</evidence>
<dbReference type="PROSITE" id="PS50893">
    <property type="entry name" value="ABC_TRANSPORTER_2"/>
    <property type="match status" value="2"/>
</dbReference>
<feature type="domain" description="ABC transporter" evidence="9">
    <location>
        <begin position="303"/>
        <end position="538"/>
    </location>
</feature>
<evidence type="ECO:0000256" key="3">
    <source>
        <dbReference type="ARBA" id="ARBA00022448"/>
    </source>
</evidence>
<dbReference type="GO" id="GO:0005524">
    <property type="term" value="F:ATP binding"/>
    <property type="evidence" value="ECO:0007669"/>
    <property type="project" value="UniProtKB-KW"/>
</dbReference>
<dbReference type="Proteomes" id="UP000184245">
    <property type="component" value="Unassembled WGS sequence"/>
</dbReference>
<keyword evidence="6 10" id="KW-0067">ATP-binding</keyword>
<feature type="domain" description="ABC transporter" evidence="9">
    <location>
        <begin position="4"/>
        <end position="242"/>
    </location>
</feature>
<proteinExistence type="inferred from homology"/>
<dbReference type="InterPro" id="IPR027417">
    <property type="entry name" value="P-loop_NTPase"/>
</dbReference>
<comment type="subcellular location">
    <subcellularLocation>
        <location evidence="1">Cell membrane</location>
        <topology evidence="1">Peripheral membrane protein</topology>
    </subcellularLocation>
</comment>
<evidence type="ECO:0000256" key="1">
    <source>
        <dbReference type="ARBA" id="ARBA00004202"/>
    </source>
</evidence>
<evidence type="ECO:0000256" key="2">
    <source>
        <dbReference type="ARBA" id="ARBA00005417"/>
    </source>
</evidence>
<dbReference type="Gene3D" id="3.40.50.300">
    <property type="entry name" value="P-loop containing nucleotide triphosphate hydrolases"/>
    <property type="match status" value="2"/>
</dbReference>
<dbReference type="InterPro" id="IPR050095">
    <property type="entry name" value="ECF_ABC_transporter_ATP-bd"/>
</dbReference>
<evidence type="ECO:0000256" key="4">
    <source>
        <dbReference type="ARBA" id="ARBA00022475"/>
    </source>
</evidence>
<dbReference type="InterPro" id="IPR015856">
    <property type="entry name" value="ABC_transpr_CbiO/EcfA_su"/>
</dbReference>
<dbReference type="RefSeq" id="WP_072854601.1">
    <property type="nucleotide sequence ID" value="NZ_FQVI01000037.1"/>
</dbReference>
<dbReference type="GO" id="GO:0042626">
    <property type="term" value="F:ATPase-coupled transmembrane transporter activity"/>
    <property type="evidence" value="ECO:0007669"/>
    <property type="project" value="TreeGrafter"/>
</dbReference>
<gene>
    <name evidence="10" type="ORF">SAMN02745158_04071</name>
</gene>
<comment type="similarity">
    <text evidence="2">Belongs to the ABC transporter superfamily.</text>
</comment>
<dbReference type="AlphaFoldDB" id="A0A1M5CBP8"/>
<keyword evidence="7" id="KW-1278">Translocase</keyword>
<dbReference type="InterPro" id="IPR003593">
    <property type="entry name" value="AAA+_ATPase"/>
</dbReference>
<keyword evidence="8" id="KW-0472">Membrane</keyword>
<evidence type="ECO:0000256" key="6">
    <source>
        <dbReference type="ARBA" id="ARBA00022840"/>
    </source>
</evidence>
<evidence type="ECO:0000259" key="9">
    <source>
        <dbReference type="PROSITE" id="PS50893"/>
    </source>
</evidence>
<name>A0A1M5CBP8_9CLOT</name>
<keyword evidence="3" id="KW-0813">Transport</keyword>